<keyword evidence="3" id="KW-1185">Reference proteome</keyword>
<evidence type="ECO:0000313" key="2">
    <source>
        <dbReference type="EMBL" id="OBA22859.1"/>
    </source>
</evidence>
<sequence length="428" mass="49055">MSMNTYVRSYIHQHNLSFANSPHVGPDSYGVPQKSGHSSPWPTLPQPTHAQNNGQAGKEDFWKPMDKLKVLINPRSIDKSHSPTCKRSPLSSRFPFNECTDITLRESKISIDAWLRQFVSSRSSIASAESLRSFLQEANFTTNSTDSSQPESMSENLRSISASKSEMNSGRSGLNLASSAEISPILVSPTPENESRRRLMQGLNECFHGYLSRKSAVNFHDNLLHDTATFLTNMFIQGFLASETRDLCLEIIESMNLGEIETVILSLIEEAEMKHIEQGFDDFQDLLSEHVMLNTNELLHFDQAEHPRLYQKFKEIWRLNPHAFLNYSLGTLLSFGSRIKNRPFSNISIFHTLLISMEEEAQNMNLIRFYYAFRREIQADRETRPKDDWSLLKEPICHAVESSMALMMESGEIEEPRTYKKEKVRFVF</sequence>
<dbReference type="EMBL" id="LXTC01000001">
    <property type="protein sequence ID" value="OBA22859.1"/>
    <property type="molecule type" value="Genomic_DNA"/>
</dbReference>
<evidence type="ECO:0000256" key="1">
    <source>
        <dbReference type="SAM" id="MobiDB-lite"/>
    </source>
</evidence>
<dbReference type="GeneID" id="30032343"/>
<evidence type="ECO:0000313" key="3">
    <source>
        <dbReference type="Proteomes" id="UP000092555"/>
    </source>
</evidence>
<comment type="caution">
    <text evidence="2">The sequence shown here is derived from an EMBL/GenBank/DDBJ whole genome shotgun (WGS) entry which is preliminary data.</text>
</comment>
<accession>A0A1A0HFD6</accession>
<protein>
    <submittedName>
        <fullName evidence="2">Uncharacterized protein</fullName>
    </submittedName>
</protein>
<gene>
    <name evidence="2" type="ORF">METBIDRAFT_93706</name>
</gene>
<organism evidence="2 3">
    <name type="scientific">Metschnikowia bicuspidata var. bicuspidata NRRL YB-4993</name>
    <dbReference type="NCBI Taxonomy" id="869754"/>
    <lineage>
        <taxon>Eukaryota</taxon>
        <taxon>Fungi</taxon>
        <taxon>Dikarya</taxon>
        <taxon>Ascomycota</taxon>
        <taxon>Saccharomycotina</taxon>
        <taxon>Pichiomycetes</taxon>
        <taxon>Metschnikowiaceae</taxon>
        <taxon>Metschnikowia</taxon>
    </lineage>
</organism>
<proteinExistence type="predicted"/>
<reference evidence="2 3" key="1">
    <citation type="submission" date="2016-05" db="EMBL/GenBank/DDBJ databases">
        <title>Comparative genomics of biotechnologically important yeasts.</title>
        <authorList>
            <consortium name="DOE Joint Genome Institute"/>
            <person name="Riley R."/>
            <person name="Haridas S."/>
            <person name="Wolfe K.H."/>
            <person name="Lopes M.R."/>
            <person name="Hittinger C.T."/>
            <person name="Goker M."/>
            <person name="Salamov A."/>
            <person name="Wisecaver J."/>
            <person name="Long T.M."/>
            <person name="Aerts A.L."/>
            <person name="Barry K."/>
            <person name="Choi C."/>
            <person name="Clum A."/>
            <person name="Coughlan A.Y."/>
            <person name="Deshpande S."/>
            <person name="Douglass A.P."/>
            <person name="Hanson S.J."/>
            <person name="Klenk H.-P."/>
            <person name="LaButti K."/>
            <person name="Lapidus A."/>
            <person name="Lindquist E."/>
            <person name="Lipzen A."/>
            <person name="Meier-kolthoff J.P."/>
            <person name="Ohm R.A."/>
            <person name="Otillar R.P."/>
            <person name="Pangilinan J."/>
            <person name="Peng Y."/>
            <person name="Rokas A."/>
            <person name="Rosa C.A."/>
            <person name="Scheuner C."/>
            <person name="Sibirny A.A."/>
            <person name="Slot J.C."/>
            <person name="Stielow J.B."/>
            <person name="Sun H."/>
            <person name="Kurtzman C.P."/>
            <person name="Blackwell M."/>
            <person name="Grigoriev I.V."/>
            <person name="Jeffries T.W."/>
        </authorList>
    </citation>
    <scope>NUCLEOTIDE SEQUENCE [LARGE SCALE GENOMIC DNA]</scope>
    <source>
        <strain evidence="2 3">NRRL YB-4993</strain>
    </source>
</reference>
<name>A0A1A0HFD6_9ASCO</name>
<dbReference type="AlphaFoldDB" id="A0A1A0HFD6"/>
<dbReference type="OrthoDB" id="4095892at2759"/>
<feature type="region of interest" description="Disordered" evidence="1">
    <location>
        <begin position="22"/>
        <end position="60"/>
    </location>
</feature>
<dbReference type="Proteomes" id="UP000092555">
    <property type="component" value="Unassembled WGS sequence"/>
</dbReference>
<dbReference type="RefSeq" id="XP_018713340.1">
    <property type="nucleotide sequence ID" value="XM_018859368.1"/>
</dbReference>
<feature type="compositionally biased region" description="Polar residues" evidence="1">
    <location>
        <begin position="35"/>
        <end position="55"/>
    </location>
</feature>